<evidence type="ECO:0000313" key="1">
    <source>
        <dbReference type="EMBL" id="KAK1886890.1"/>
    </source>
</evidence>
<evidence type="ECO:0000313" key="2">
    <source>
        <dbReference type="Proteomes" id="UP001228049"/>
    </source>
</evidence>
<sequence length="82" mass="8760">MEDGTQQLGHCMVDMRELSANPEGLTAADKLVCSTDGVLQSNWAIQVTVPYDGTRDPAAGTVSAHLAKGIRVATTQHFIQAY</sequence>
<organism evidence="1 2">
    <name type="scientific">Dissostichus eleginoides</name>
    <name type="common">Patagonian toothfish</name>
    <name type="synonym">Dissostichus amissus</name>
    <dbReference type="NCBI Taxonomy" id="100907"/>
    <lineage>
        <taxon>Eukaryota</taxon>
        <taxon>Metazoa</taxon>
        <taxon>Chordata</taxon>
        <taxon>Craniata</taxon>
        <taxon>Vertebrata</taxon>
        <taxon>Euteleostomi</taxon>
        <taxon>Actinopterygii</taxon>
        <taxon>Neopterygii</taxon>
        <taxon>Teleostei</taxon>
        <taxon>Neoteleostei</taxon>
        <taxon>Acanthomorphata</taxon>
        <taxon>Eupercaria</taxon>
        <taxon>Perciformes</taxon>
        <taxon>Notothenioidei</taxon>
        <taxon>Nototheniidae</taxon>
        <taxon>Dissostichus</taxon>
    </lineage>
</organism>
<protein>
    <submittedName>
        <fullName evidence="1">Phosphoglucosamine mutase</fullName>
    </submittedName>
</protein>
<dbReference type="AlphaFoldDB" id="A0AAD9BMU2"/>
<dbReference type="Proteomes" id="UP001228049">
    <property type="component" value="Unassembled WGS sequence"/>
</dbReference>
<accession>A0AAD9BMU2</accession>
<reference evidence="1" key="1">
    <citation type="submission" date="2023-04" db="EMBL/GenBank/DDBJ databases">
        <title>Chromosome-level genome of Chaenocephalus aceratus.</title>
        <authorList>
            <person name="Park H."/>
        </authorList>
    </citation>
    <scope>NUCLEOTIDE SEQUENCE</scope>
    <source>
        <strain evidence="1">DE</strain>
        <tissue evidence="1">Muscle</tissue>
    </source>
</reference>
<gene>
    <name evidence="1" type="ORF">KUDE01_030604</name>
</gene>
<dbReference type="EMBL" id="JASDAP010000020">
    <property type="protein sequence ID" value="KAK1886890.1"/>
    <property type="molecule type" value="Genomic_DNA"/>
</dbReference>
<comment type="caution">
    <text evidence="1">The sequence shown here is derived from an EMBL/GenBank/DDBJ whole genome shotgun (WGS) entry which is preliminary data.</text>
</comment>
<proteinExistence type="predicted"/>
<name>A0AAD9BMU2_DISEL</name>
<keyword evidence="2" id="KW-1185">Reference proteome</keyword>